<protein>
    <submittedName>
        <fullName evidence="1">Uncharacterized protein</fullName>
    </submittedName>
</protein>
<accession>W4FPG5</accession>
<dbReference type="VEuPathDB" id="FungiDB:H257_14970"/>
<reference evidence="1" key="1">
    <citation type="submission" date="2013-12" db="EMBL/GenBank/DDBJ databases">
        <title>The Genome Sequence of Aphanomyces astaci APO3.</title>
        <authorList>
            <consortium name="The Broad Institute Genomics Platform"/>
            <person name="Russ C."/>
            <person name="Tyler B."/>
            <person name="van West P."/>
            <person name="Dieguez-Uribeondo J."/>
            <person name="Young S.K."/>
            <person name="Zeng Q."/>
            <person name="Gargeya S."/>
            <person name="Fitzgerald M."/>
            <person name="Abouelleil A."/>
            <person name="Alvarado L."/>
            <person name="Chapman S.B."/>
            <person name="Gainer-Dewar J."/>
            <person name="Goldberg J."/>
            <person name="Griggs A."/>
            <person name="Gujja S."/>
            <person name="Hansen M."/>
            <person name="Howarth C."/>
            <person name="Imamovic A."/>
            <person name="Ireland A."/>
            <person name="Larimer J."/>
            <person name="McCowan C."/>
            <person name="Murphy C."/>
            <person name="Pearson M."/>
            <person name="Poon T.W."/>
            <person name="Priest M."/>
            <person name="Roberts A."/>
            <person name="Saif S."/>
            <person name="Shea T."/>
            <person name="Sykes S."/>
            <person name="Wortman J."/>
            <person name="Nusbaum C."/>
            <person name="Birren B."/>
        </authorList>
    </citation>
    <scope>NUCLEOTIDE SEQUENCE [LARGE SCALE GENOMIC DNA]</scope>
    <source>
        <strain evidence="1">APO3</strain>
    </source>
</reference>
<proteinExistence type="predicted"/>
<organism evidence="1">
    <name type="scientific">Aphanomyces astaci</name>
    <name type="common">Crayfish plague agent</name>
    <dbReference type="NCBI Taxonomy" id="112090"/>
    <lineage>
        <taxon>Eukaryota</taxon>
        <taxon>Sar</taxon>
        <taxon>Stramenopiles</taxon>
        <taxon>Oomycota</taxon>
        <taxon>Saprolegniomycetes</taxon>
        <taxon>Saprolegniales</taxon>
        <taxon>Verrucalvaceae</taxon>
        <taxon>Aphanomyces</taxon>
    </lineage>
</organism>
<dbReference type="EMBL" id="KI913177">
    <property type="protein sequence ID" value="ETV69365.1"/>
    <property type="molecule type" value="Genomic_DNA"/>
</dbReference>
<dbReference type="RefSeq" id="XP_009841222.1">
    <property type="nucleotide sequence ID" value="XM_009842920.1"/>
</dbReference>
<dbReference type="AlphaFoldDB" id="W4FPG5"/>
<name>W4FPG5_APHAT</name>
<sequence length="498" mass="54467">MVTNIRKTKTSTSGNVLQQLQQATIMNGKGGKKRKAAAMSVEDEIAAVNDILQSETTSRESWQVGKRLKTLIDAHPDMTKEQLGNTMCMWGTAISRIASENDDATLAEAAMDKFHQALTLLGQDEMGPYGMALYGSTSMIVATEKQDRSVLEAALAQFDAAVAMDTPEAFESPFQYAKALKEGSVLVQHLIDTAADTTVTDEDNKGIADSIAFQSPQALQQKGLEICNHILQQHAAVLSDTPLQHATGDNDSGDETGDDEVEDEVTKEDMSEVVLLQAQLTALLATATPDAIYDLFKQAYELHRENVNALIEMNTFVCRVELTSSMVPWVVPRLEWMQQELLRVLDELEFDLDSCFEHVMRASTLAKPKPVNEVVPKVLDVLGRNLVAQLKASSSSSNELHAHALKVLQCAHHLHDAFGCYSLAALHALPAFVNPTECHVWLDTCESYGVLDDEFQARDFITMKDQDWFGAFAAPNGTLHPVHAELVVAPSAPSPSSS</sequence>
<dbReference type="GeneID" id="20816966"/>
<evidence type="ECO:0000313" key="1">
    <source>
        <dbReference type="EMBL" id="ETV69365.1"/>
    </source>
</evidence>
<gene>
    <name evidence="1" type="ORF">H257_14970</name>
</gene>
<dbReference type="OrthoDB" id="66697at2759"/>